<comment type="caution">
    <text evidence="1">The sequence shown here is derived from an EMBL/GenBank/DDBJ whole genome shotgun (WGS) entry which is preliminary data.</text>
</comment>
<sequence>MERPIGRSSCCWPRNLPFSTLFLADRFCGKVYCKSLRKARLARPPAAAS</sequence>
<evidence type="ECO:0000313" key="1">
    <source>
        <dbReference type="EMBL" id="MBA0797155.1"/>
    </source>
</evidence>
<protein>
    <submittedName>
        <fullName evidence="1">Uncharacterized protein</fullName>
    </submittedName>
</protein>
<evidence type="ECO:0000313" key="2">
    <source>
        <dbReference type="Proteomes" id="UP000593560"/>
    </source>
</evidence>
<keyword evidence="2" id="KW-1185">Reference proteome</keyword>
<organism evidence="1 2">
    <name type="scientific">Gossypium harknessii</name>
    <dbReference type="NCBI Taxonomy" id="34285"/>
    <lineage>
        <taxon>Eukaryota</taxon>
        <taxon>Viridiplantae</taxon>
        <taxon>Streptophyta</taxon>
        <taxon>Embryophyta</taxon>
        <taxon>Tracheophyta</taxon>
        <taxon>Spermatophyta</taxon>
        <taxon>Magnoliopsida</taxon>
        <taxon>eudicotyledons</taxon>
        <taxon>Gunneridae</taxon>
        <taxon>Pentapetalae</taxon>
        <taxon>rosids</taxon>
        <taxon>malvids</taxon>
        <taxon>Malvales</taxon>
        <taxon>Malvaceae</taxon>
        <taxon>Malvoideae</taxon>
        <taxon>Gossypium</taxon>
    </lineage>
</organism>
<gene>
    <name evidence="1" type="ORF">Gohar_007876</name>
</gene>
<proteinExistence type="predicted"/>
<dbReference type="EMBL" id="JABFAD010000004">
    <property type="protein sequence ID" value="MBA0797155.1"/>
    <property type="molecule type" value="Genomic_DNA"/>
</dbReference>
<dbReference type="AlphaFoldDB" id="A0A7J9GK11"/>
<reference evidence="1 2" key="1">
    <citation type="journal article" date="2019" name="Genome Biol. Evol.">
        <title>Insights into the evolution of the New World diploid cottons (Gossypium, subgenus Houzingenia) based on genome sequencing.</title>
        <authorList>
            <person name="Grover C.E."/>
            <person name="Arick M.A. 2nd"/>
            <person name="Thrash A."/>
            <person name="Conover J.L."/>
            <person name="Sanders W.S."/>
            <person name="Peterson D.G."/>
            <person name="Frelichowski J.E."/>
            <person name="Scheffler J.A."/>
            <person name="Scheffler B.E."/>
            <person name="Wendel J.F."/>
        </authorList>
    </citation>
    <scope>NUCLEOTIDE SEQUENCE [LARGE SCALE GENOMIC DNA]</scope>
    <source>
        <strain evidence="1">0</strain>
        <tissue evidence="1">Leaf</tissue>
    </source>
</reference>
<dbReference type="Proteomes" id="UP000593560">
    <property type="component" value="Unassembled WGS sequence"/>
</dbReference>
<accession>A0A7J9GK11</accession>
<name>A0A7J9GK11_9ROSI</name>